<protein>
    <submittedName>
        <fullName evidence="1">Agarase</fullName>
    </submittedName>
</protein>
<comment type="caution">
    <text evidence="1">The sequence shown here is derived from an EMBL/GenBank/DDBJ whole genome shotgun (WGS) entry which is preliminary data.</text>
</comment>
<reference evidence="1 2" key="1">
    <citation type="submission" date="2017-02" db="EMBL/GenBank/DDBJ databases">
        <title>Genome sequence of the nitrite-oxidizing bacterium Nitrobacter vulgaris strain Ab1.</title>
        <authorList>
            <person name="Mellbye B.L."/>
            <person name="Davis E.W."/>
            <person name="Spieck E."/>
            <person name="Chang J.H."/>
            <person name="Bottomley P.J."/>
            <person name="Sayavedra-Soto L.A."/>
        </authorList>
    </citation>
    <scope>NUCLEOTIDE SEQUENCE [LARGE SCALE GENOMIC DNA]</scope>
    <source>
        <strain evidence="1 2">Ab1</strain>
    </source>
</reference>
<accession>A0A1V4I0C5</accession>
<dbReference type="InterPro" id="IPR017853">
    <property type="entry name" value="GH"/>
</dbReference>
<dbReference type="OrthoDB" id="9760450at2"/>
<evidence type="ECO:0000313" key="1">
    <source>
        <dbReference type="EMBL" id="OPH83290.1"/>
    </source>
</evidence>
<name>A0A1V4I0C5_NITVU</name>
<dbReference type="EMBL" id="MWPQ01000035">
    <property type="protein sequence ID" value="OPH83290.1"/>
    <property type="molecule type" value="Genomic_DNA"/>
</dbReference>
<organism evidence="1 2">
    <name type="scientific">Nitrobacter vulgaris</name>
    <dbReference type="NCBI Taxonomy" id="29421"/>
    <lineage>
        <taxon>Bacteria</taxon>
        <taxon>Pseudomonadati</taxon>
        <taxon>Pseudomonadota</taxon>
        <taxon>Alphaproteobacteria</taxon>
        <taxon>Hyphomicrobiales</taxon>
        <taxon>Nitrobacteraceae</taxon>
        <taxon>Nitrobacter</taxon>
    </lineage>
</organism>
<gene>
    <name evidence="1" type="ORF">B2M20_07875</name>
</gene>
<proteinExistence type="predicted"/>
<sequence>MAMVRTRWGGIPRGNAPAGKFFRTETISGIWWLIDPDGGRFLSKGVNTVRYDQDTVQNSDRIPYAEACRRKYGSKDAWRAAAAARLLSWGFNTLGSWSDMRVANARLSPLASTSTLHLGSAFVSGNRNAAPQAFPDVFDSAFERHVAQRAHDLCAPWCEDQHIIGWFSDNELRWGPDWRGDDALLTLFLNLPPQSPGRQASLALLKERYTSFADFNTVWRSGLGGWDELAASPHIVPPYPRQSVCERDAATNARIGASDSKHAAFLADCDLFAGRVAHRYFTIVSAAVRKADPNHLFLGCRFAYVPSSSVIDAAGPHLDILSFNNYDPDVAAVIDSYAAIGKPCMVTEFSFRGDDSGLPNTIGAGLRVPRQTDRARCFRSFVESGLLHPNLIGYHWFEHADQPAEGRFDGENSNYGTVTIEDVAYGELTRTMTDVNARAETIHAGAAEPGWAAK</sequence>
<evidence type="ECO:0000313" key="2">
    <source>
        <dbReference type="Proteomes" id="UP000189940"/>
    </source>
</evidence>
<dbReference type="AlphaFoldDB" id="A0A1V4I0C5"/>
<dbReference type="Proteomes" id="UP000189940">
    <property type="component" value="Unassembled WGS sequence"/>
</dbReference>
<keyword evidence="2" id="KW-1185">Reference proteome</keyword>
<dbReference type="SUPFAM" id="SSF51445">
    <property type="entry name" value="(Trans)glycosidases"/>
    <property type="match status" value="1"/>
</dbReference>
<dbReference type="Gene3D" id="3.20.20.80">
    <property type="entry name" value="Glycosidases"/>
    <property type="match status" value="1"/>
</dbReference>
<dbReference type="STRING" id="29421.B2M20_07875"/>